<proteinExistence type="predicted"/>
<feature type="chain" id="PRO_5020780124" evidence="1">
    <location>
        <begin position="27"/>
        <end position="159"/>
    </location>
</feature>
<feature type="signal peptide" evidence="1">
    <location>
        <begin position="1"/>
        <end position="26"/>
    </location>
</feature>
<evidence type="ECO:0000256" key="1">
    <source>
        <dbReference type="SAM" id="SignalP"/>
    </source>
</evidence>
<sequence length="159" mass="16241">MASTVGALKGALLVAVFVVLLHSSMGQQPMPAPAPTMPLNCSTCTQGCYQHCQAIADSDYSKCSNISQDVYAGCFKGCSTHCNGNSAYARGSCEIGSCTANCCGSPCERSCCEGCTISAGQAAYQCTAAAGRVMQYCMPSCTNGCSEYCVSGSAPPPMA</sequence>
<dbReference type="Gramene" id="TKW28282">
    <property type="protein sequence ID" value="TKW28282"/>
    <property type="gene ID" value="SEVIR_3G308700v2"/>
</dbReference>
<keyword evidence="3" id="KW-1185">Reference proteome</keyword>
<gene>
    <name evidence="2" type="ORF">SEVIR_3G308700v2</name>
</gene>
<dbReference type="Proteomes" id="UP000298652">
    <property type="component" value="Chromosome 3"/>
</dbReference>
<dbReference type="EMBL" id="CM016554">
    <property type="protein sequence ID" value="TKW28282.1"/>
    <property type="molecule type" value="Genomic_DNA"/>
</dbReference>
<protein>
    <submittedName>
        <fullName evidence="2">Uncharacterized protein</fullName>
    </submittedName>
</protein>
<reference evidence="2" key="1">
    <citation type="submission" date="2019-03" db="EMBL/GenBank/DDBJ databases">
        <title>WGS assembly of Setaria viridis.</title>
        <authorList>
            <person name="Huang P."/>
            <person name="Jenkins J."/>
            <person name="Grimwood J."/>
            <person name="Barry K."/>
            <person name="Healey A."/>
            <person name="Mamidi S."/>
            <person name="Sreedasyam A."/>
            <person name="Shu S."/>
            <person name="Feldman M."/>
            <person name="Wu J."/>
            <person name="Yu Y."/>
            <person name="Chen C."/>
            <person name="Johnson J."/>
            <person name="Rokhsar D."/>
            <person name="Baxter I."/>
            <person name="Schmutz J."/>
            <person name="Brutnell T."/>
            <person name="Kellogg E."/>
        </authorList>
    </citation>
    <scope>NUCLEOTIDE SEQUENCE [LARGE SCALE GENOMIC DNA]</scope>
</reference>
<name>A0A4U6VHJ9_SETVI</name>
<evidence type="ECO:0000313" key="2">
    <source>
        <dbReference type="EMBL" id="TKW28282.1"/>
    </source>
</evidence>
<dbReference type="AlphaFoldDB" id="A0A4U6VHJ9"/>
<keyword evidence="1" id="KW-0732">Signal</keyword>
<evidence type="ECO:0000313" key="3">
    <source>
        <dbReference type="Proteomes" id="UP000298652"/>
    </source>
</evidence>
<organism evidence="2 3">
    <name type="scientific">Setaria viridis</name>
    <name type="common">Green bristlegrass</name>
    <name type="synonym">Setaria italica subsp. viridis</name>
    <dbReference type="NCBI Taxonomy" id="4556"/>
    <lineage>
        <taxon>Eukaryota</taxon>
        <taxon>Viridiplantae</taxon>
        <taxon>Streptophyta</taxon>
        <taxon>Embryophyta</taxon>
        <taxon>Tracheophyta</taxon>
        <taxon>Spermatophyta</taxon>
        <taxon>Magnoliopsida</taxon>
        <taxon>Liliopsida</taxon>
        <taxon>Poales</taxon>
        <taxon>Poaceae</taxon>
        <taxon>PACMAD clade</taxon>
        <taxon>Panicoideae</taxon>
        <taxon>Panicodae</taxon>
        <taxon>Paniceae</taxon>
        <taxon>Cenchrinae</taxon>
        <taxon>Setaria</taxon>
    </lineage>
</organism>
<accession>A0A4U6VHJ9</accession>